<feature type="transmembrane region" description="Helical" evidence="6">
    <location>
        <begin position="331"/>
        <end position="352"/>
    </location>
</feature>
<dbReference type="Proteomes" id="UP000029910">
    <property type="component" value="Chromosome"/>
</dbReference>
<comment type="subcellular location">
    <subcellularLocation>
        <location evidence="1">Membrane</location>
        <topology evidence="1">Multi-pass membrane protein</topology>
    </subcellularLocation>
</comment>
<feature type="domain" description="Cytochrome c assembly protein" evidence="7">
    <location>
        <begin position="148"/>
        <end position="356"/>
    </location>
</feature>
<feature type="transmembrane region" description="Helical" evidence="6">
    <location>
        <begin position="38"/>
        <end position="59"/>
    </location>
</feature>
<feature type="transmembrane region" description="Helical" evidence="6">
    <location>
        <begin position="266"/>
        <end position="289"/>
    </location>
</feature>
<protein>
    <submittedName>
        <fullName evidence="8">Cytochrome c biogenesis protein</fullName>
    </submittedName>
</protein>
<dbReference type="NCBIfam" id="TIGR03144">
    <property type="entry name" value="cytochr_II_ccsB"/>
    <property type="match status" value="1"/>
</dbReference>
<proteinExistence type="predicted"/>
<gene>
    <name evidence="8" type="primary">ccsA</name>
    <name evidence="8" type="ORF">CulFRC11_0329</name>
</gene>
<evidence type="ECO:0000313" key="9">
    <source>
        <dbReference type="Proteomes" id="UP000029910"/>
    </source>
</evidence>
<evidence type="ECO:0000256" key="6">
    <source>
        <dbReference type="SAM" id="Phobius"/>
    </source>
</evidence>
<keyword evidence="9" id="KW-1185">Reference proteome</keyword>
<feature type="transmembrane region" description="Helical" evidence="6">
    <location>
        <begin position="115"/>
        <end position="137"/>
    </location>
</feature>
<organism evidence="8 9">
    <name type="scientific">Corynebacterium ramonii</name>
    <dbReference type="NCBI Taxonomy" id="3026968"/>
    <lineage>
        <taxon>Bacteria</taxon>
        <taxon>Bacillati</taxon>
        <taxon>Actinomycetota</taxon>
        <taxon>Actinomycetes</taxon>
        <taxon>Mycobacteriales</taxon>
        <taxon>Corynebacteriaceae</taxon>
        <taxon>Corynebacterium</taxon>
    </lineage>
</organism>
<name>A0ABM5RPQ3_9CORY</name>
<feature type="transmembrane region" description="Helical" evidence="6">
    <location>
        <begin position="149"/>
        <end position="168"/>
    </location>
</feature>
<evidence type="ECO:0000256" key="3">
    <source>
        <dbReference type="ARBA" id="ARBA00022748"/>
    </source>
</evidence>
<feature type="transmembrane region" description="Helical" evidence="6">
    <location>
        <begin position="209"/>
        <end position="237"/>
    </location>
</feature>
<keyword evidence="4 6" id="KW-1133">Transmembrane helix</keyword>
<dbReference type="EMBL" id="CP009622">
    <property type="protein sequence ID" value="AIU31926.1"/>
    <property type="molecule type" value="Genomic_DNA"/>
</dbReference>
<sequence length="362" mass="39853">MNRCGRHQIFYGYSVPRSLTLIRGTMNVNSNLASLSDMAFASSFVIYFIALVLSIVFYMRTRTLIDLKRERVDERELVAVGNESDNAVGNAGGLSQEADFSDERISKVEASAEKFAGMTQMIVWLGVVVHAASAILRGLSASRFPFGNLYEYVLVISCFTVGIAAFFLQRREMRVLWPWVLTPILALLFFGGTKLYADSAPVVPALQSFWFPIHVSTVSIGASIGMISGVASVLYLLRLYQAQGQEKGIMGALAKPLPSAKLLDAIAYRTAIITVPVFGLGIILGAIWAESAWGRFWGWDPKETVAFATWILYAAYLHARATSGWRDSRAAWINIAALVTMVFNLFFINMVVSGLHSYAGLN</sequence>
<keyword evidence="2 6" id="KW-0812">Transmembrane</keyword>
<dbReference type="InterPro" id="IPR045062">
    <property type="entry name" value="Cyt_c_biogenesis_CcsA/CcmC"/>
</dbReference>
<keyword evidence="3" id="KW-0201">Cytochrome c-type biogenesis</keyword>
<evidence type="ECO:0000256" key="1">
    <source>
        <dbReference type="ARBA" id="ARBA00004141"/>
    </source>
</evidence>
<dbReference type="InterPro" id="IPR002541">
    <property type="entry name" value="Cyt_c_assembly"/>
</dbReference>
<reference evidence="8 9" key="1">
    <citation type="journal article" date="2015" name="Genome Announc.">
        <title>Genome Sequence of Corynebacterium ulcerans Strain FRC11.</title>
        <authorList>
            <person name="Benevides Lde J."/>
            <person name="Viana M.V."/>
            <person name="Mariano D.C."/>
            <person name="Rocha Fde S."/>
            <person name="Bagano P.C."/>
            <person name="Folador E.L."/>
            <person name="Pereira F.L."/>
            <person name="Dorella F.A."/>
            <person name="Leal C.A."/>
            <person name="Carvalho A.F."/>
            <person name="Soares Sde C."/>
            <person name="Carneiro A."/>
            <person name="Ramos R."/>
            <person name="Badell-Ocando E."/>
            <person name="Guiso N."/>
            <person name="Silva A."/>
            <person name="Figueiredo H."/>
            <person name="Azevedo V."/>
            <person name="Guimaraes L.C."/>
        </authorList>
    </citation>
    <scope>NUCLEOTIDE SEQUENCE [LARGE SCALE GENOMIC DNA]</scope>
    <source>
        <strain evidence="9">FRC0011</strain>
    </source>
</reference>
<feature type="transmembrane region" description="Helical" evidence="6">
    <location>
        <begin position="175"/>
        <end position="197"/>
    </location>
</feature>
<evidence type="ECO:0000256" key="5">
    <source>
        <dbReference type="ARBA" id="ARBA00023136"/>
    </source>
</evidence>
<evidence type="ECO:0000256" key="2">
    <source>
        <dbReference type="ARBA" id="ARBA00022692"/>
    </source>
</evidence>
<evidence type="ECO:0000313" key="8">
    <source>
        <dbReference type="EMBL" id="AIU31926.1"/>
    </source>
</evidence>
<dbReference type="PANTHER" id="PTHR30071:SF1">
    <property type="entry name" value="CYTOCHROME B_B6 PROTEIN-RELATED"/>
    <property type="match status" value="1"/>
</dbReference>
<dbReference type="PANTHER" id="PTHR30071">
    <property type="entry name" value="HEME EXPORTER PROTEIN C"/>
    <property type="match status" value="1"/>
</dbReference>
<keyword evidence="5 6" id="KW-0472">Membrane</keyword>
<evidence type="ECO:0000256" key="4">
    <source>
        <dbReference type="ARBA" id="ARBA00022989"/>
    </source>
</evidence>
<dbReference type="InterPro" id="IPR017562">
    <property type="entry name" value="Cyt_c_biogenesis_CcsA"/>
</dbReference>
<evidence type="ECO:0000259" key="7">
    <source>
        <dbReference type="Pfam" id="PF01578"/>
    </source>
</evidence>
<feature type="transmembrane region" description="Helical" evidence="6">
    <location>
        <begin position="301"/>
        <end position="319"/>
    </location>
</feature>
<accession>A0ABM5RPQ3</accession>
<dbReference type="Pfam" id="PF01578">
    <property type="entry name" value="Cytochrom_C_asm"/>
    <property type="match status" value="1"/>
</dbReference>